<evidence type="ECO:0008006" key="3">
    <source>
        <dbReference type="Google" id="ProtNLM"/>
    </source>
</evidence>
<proteinExistence type="predicted"/>
<accession>A0AAW2M0B9</accession>
<feature type="region of interest" description="Disordered" evidence="1">
    <location>
        <begin position="1"/>
        <end position="23"/>
    </location>
</feature>
<evidence type="ECO:0000313" key="2">
    <source>
        <dbReference type="EMBL" id="KAL0325022.1"/>
    </source>
</evidence>
<reference evidence="2" key="1">
    <citation type="submission" date="2020-06" db="EMBL/GenBank/DDBJ databases">
        <authorList>
            <person name="Li T."/>
            <person name="Hu X."/>
            <person name="Zhang T."/>
            <person name="Song X."/>
            <person name="Zhang H."/>
            <person name="Dai N."/>
            <person name="Sheng W."/>
            <person name="Hou X."/>
            <person name="Wei L."/>
        </authorList>
    </citation>
    <scope>NUCLEOTIDE SEQUENCE</scope>
    <source>
        <strain evidence="2">G02</strain>
        <tissue evidence="2">Leaf</tissue>
    </source>
</reference>
<reference evidence="2" key="2">
    <citation type="journal article" date="2024" name="Plant">
        <title>Genomic evolution and insights into agronomic trait innovations of Sesamum species.</title>
        <authorList>
            <person name="Miao H."/>
            <person name="Wang L."/>
            <person name="Qu L."/>
            <person name="Liu H."/>
            <person name="Sun Y."/>
            <person name="Le M."/>
            <person name="Wang Q."/>
            <person name="Wei S."/>
            <person name="Zheng Y."/>
            <person name="Lin W."/>
            <person name="Duan Y."/>
            <person name="Cao H."/>
            <person name="Xiong S."/>
            <person name="Wang X."/>
            <person name="Wei L."/>
            <person name="Li C."/>
            <person name="Ma Q."/>
            <person name="Ju M."/>
            <person name="Zhao R."/>
            <person name="Li G."/>
            <person name="Mu C."/>
            <person name="Tian Q."/>
            <person name="Mei H."/>
            <person name="Zhang T."/>
            <person name="Gao T."/>
            <person name="Zhang H."/>
        </authorList>
    </citation>
    <scope>NUCLEOTIDE SEQUENCE</scope>
    <source>
        <strain evidence="2">G02</strain>
    </source>
</reference>
<gene>
    <name evidence="2" type="ORF">Sradi_5071500</name>
</gene>
<evidence type="ECO:0000256" key="1">
    <source>
        <dbReference type="SAM" id="MobiDB-lite"/>
    </source>
</evidence>
<dbReference type="AlphaFoldDB" id="A0AAW2M0B9"/>
<comment type="caution">
    <text evidence="2">The sequence shown here is derived from an EMBL/GenBank/DDBJ whole genome shotgun (WGS) entry which is preliminary data.</text>
</comment>
<protein>
    <recommendedName>
        <fullName evidence="3">Retrotransposon Copia-like N-terminal domain-containing protein</fullName>
    </recommendedName>
</protein>
<organism evidence="2">
    <name type="scientific">Sesamum radiatum</name>
    <name type="common">Black benniseed</name>
    <dbReference type="NCBI Taxonomy" id="300843"/>
    <lineage>
        <taxon>Eukaryota</taxon>
        <taxon>Viridiplantae</taxon>
        <taxon>Streptophyta</taxon>
        <taxon>Embryophyta</taxon>
        <taxon>Tracheophyta</taxon>
        <taxon>Spermatophyta</taxon>
        <taxon>Magnoliopsida</taxon>
        <taxon>eudicotyledons</taxon>
        <taxon>Gunneridae</taxon>
        <taxon>Pentapetalae</taxon>
        <taxon>asterids</taxon>
        <taxon>lamiids</taxon>
        <taxon>Lamiales</taxon>
        <taxon>Pedaliaceae</taxon>
        <taxon>Sesamum</taxon>
    </lineage>
</organism>
<dbReference type="EMBL" id="JACGWJ010000023">
    <property type="protein sequence ID" value="KAL0325022.1"/>
    <property type="molecule type" value="Genomic_DNA"/>
</dbReference>
<feature type="compositionally biased region" description="Basic and acidic residues" evidence="1">
    <location>
        <begin position="14"/>
        <end position="23"/>
    </location>
</feature>
<name>A0AAW2M0B9_SESRA</name>
<sequence length="59" mass="6695">MAEEQAGAAMEVETVERSRRESEDVRCMDISGMTFVSSPLSADSYLQWSRVVKLLLELR</sequence>